<evidence type="ECO:0000313" key="3">
    <source>
        <dbReference type="Proteomes" id="UP000765509"/>
    </source>
</evidence>
<dbReference type="EMBL" id="AVOT02019843">
    <property type="protein sequence ID" value="MBW0507664.1"/>
    <property type="molecule type" value="Genomic_DNA"/>
</dbReference>
<dbReference type="OrthoDB" id="2507294at2759"/>
<accession>A0A9Q3DQQ0</accession>
<evidence type="ECO:0000256" key="1">
    <source>
        <dbReference type="SAM" id="MobiDB-lite"/>
    </source>
</evidence>
<proteinExistence type="predicted"/>
<evidence type="ECO:0000313" key="2">
    <source>
        <dbReference type="EMBL" id="MBW0507664.1"/>
    </source>
</evidence>
<sequence length="97" mass="11491">MLHRIVYQCTRRHSDKNKNWKNLEEFGIKNSNKPFIKRDKPRETFKPNTFNSNEQRKCHKCGAIGQLANNCLKKAKTNEIVETEDHNDKEEESDSEK</sequence>
<dbReference type="AlphaFoldDB" id="A0A9Q3DQQ0"/>
<organism evidence="2 3">
    <name type="scientific">Austropuccinia psidii MF-1</name>
    <dbReference type="NCBI Taxonomy" id="1389203"/>
    <lineage>
        <taxon>Eukaryota</taxon>
        <taxon>Fungi</taxon>
        <taxon>Dikarya</taxon>
        <taxon>Basidiomycota</taxon>
        <taxon>Pucciniomycotina</taxon>
        <taxon>Pucciniomycetes</taxon>
        <taxon>Pucciniales</taxon>
        <taxon>Sphaerophragmiaceae</taxon>
        <taxon>Austropuccinia</taxon>
    </lineage>
</organism>
<protein>
    <recommendedName>
        <fullName evidence="4">CCHC-type domain-containing protein</fullName>
    </recommendedName>
</protein>
<dbReference type="Proteomes" id="UP000765509">
    <property type="component" value="Unassembled WGS sequence"/>
</dbReference>
<name>A0A9Q3DQQ0_9BASI</name>
<feature type="compositionally biased region" description="Basic and acidic residues" evidence="1">
    <location>
        <begin position="77"/>
        <end position="89"/>
    </location>
</feature>
<keyword evidence="3" id="KW-1185">Reference proteome</keyword>
<reference evidence="2" key="1">
    <citation type="submission" date="2021-03" db="EMBL/GenBank/DDBJ databases">
        <title>Draft genome sequence of rust myrtle Austropuccinia psidii MF-1, a brazilian biotype.</title>
        <authorList>
            <person name="Quecine M.C."/>
            <person name="Pachon D.M.R."/>
            <person name="Bonatelli M.L."/>
            <person name="Correr F.H."/>
            <person name="Franceschini L.M."/>
            <person name="Leite T.F."/>
            <person name="Margarido G.R.A."/>
            <person name="Almeida C.A."/>
            <person name="Ferrarezi J.A."/>
            <person name="Labate C.A."/>
        </authorList>
    </citation>
    <scope>NUCLEOTIDE SEQUENCE</scope>
    <source>
        <strain evidence="2">MF-1</strain>
    </source>
</reference>
<comment type="caution">
    <text evidence="2">The sequence shown here is derived from an EMBL/GenBank/DDBJ whole genome shotgun (WGS) entry which is preliminary data.</text>
</comment>
<feature type="region of interest" description="Disordered" evidence="1">
    <location>
        <begin position="77"/>
        <end position="97"/>
    </location>
</feature>
<evidence type="ECO:0008006" key="4">
    <source>
        <dbReference type="Google" id="ProtNLM"/>
    </source>
</evidence>
<gene>
    <name evidence="2" type="ORF">O181_047379</name>
</gene>